<comment type="caution">
    <text evidence="2">The sequence shown here is derived from an EMBL/GenBank/DDBJ whole genome shotgun (WGS) entry which is preliminary data.</text>
</comment>
<proteinExistence type="predicted"/>
<dbReference type="Proteomes" id="UP000187203">
    <property type="component" value="Unassembled WGS sequence"/>
</dbReference>
<reference evidence="3" key="1">
    <citation type="submission" date="2013-09" db="EMBL/GenBank/DDBJ databases">
        <title>Corchorus olitorius genome sequencing.</title>
        <authorList>
            <person name="Alam M."/>
            <person name="Haque M.S."/>
            <person name="Islam M.S."/>
            <person name="Emdad E.M."/>
            <person name="Islam M.M."/>
            <person name="Ahmed B."/>
            <person name="Halim A."/>
            <person name="Hossen Q.M.M."/>
            <person name="Hossain M.Z."/>
            <person name="Ahmed R."/>
            <person name="Khan M.M."/>
            <person name="Islam R."/>
            <person name="Rashid M.M."/>
            <person name="Khan S.A."/>
            <person name="Rahman M.S."/>
            <person name="Alam M."/>
            <person name="Yahiya A.S."/>
            <person name="Khan M.S."/>
            <person name="Azam M.S."/>
            <person name="Haque T."/>
            <person name="Lashkar M.Z.H."/>
            <person name="Akhand A.I."/>
            <person name="Morshed G."/>
            <person name="Roy S."/>
            <person name="Uddin K.S."/>
            <person name="Rabeya T."/>
            <person name="Hossain A.S."/>
            <person name="Chowdhury A."/>
            <person name="Snigdha A.R."/>
            <person name="Mortoza M.S."/>
            <person name="Matin S.A."/>
            <person name="Hoque S.M.E."/>
            <person name="Islam M.K."/>
            <person name="Roy D.K."/>
            <person name="Haider R."/>
            <person name="Moosa M.M."/>
            <person name="Elias S.M."/>
            <person name="Hasan A.M."/>
            <person name="Jahan S."/>
            <person name="Shafiuddin M."/>
            <person name="Mahmood N."/>
            <person name="Shommy N.S."/>
        </authorList>
    </citation>
    <scope>NUCLEOTIDE SEQUENCE [LARGE SCALE GENOMIC DNA]</scope>
    <source>
        <strain evidence="3">cv. O-4</strain>
    </source>
</reference>
<evidence type="ECO:0000313" key="2">
    <source>
        <dbReference type="EMBL" id="OMP07452.1"/>
    </source>
</evidence>
<sequence>MERRVTRSQTKRNASILADFHLLTQEDSVQTPAGPSTRDVDLRSAQNSTPNNFTSLTEMLSMIAAHVARNQVDELDEVQSDLRVSIQPGYSVREAYASTLRKIIEKHGDIAMNCTLKSEDNRSISLEKLCRIVHKLQTIKLREITVIQVKEMLDAVIDLKKSVNFDVEWLIKNLVEILEALELVNRLKVCQDRNLKVVQESMRAVKGSEDLIQVYEDKLKKLKEKV</sequence>
<dbReference type="PANTHER" id="PTHR35358">
    <property type="entry name" value="OS06G0711100 PROTEIN"/>
    <property type="match status" value="1"/>
</dbReference>
<dbReference type="Pfam" id="PF05278">
    <property type="entry name" value="PEARLI-4"/>
    <property type="match status" value="1"/>
</dbReference>
<evidence type="ECO:0000256" key="1">
    <source>
        <dbReference type="SAM" id="MobiDB-lite"/>
    </source>
</evidence>
<gene>
    <name evidence="2" type="ORF">COLO4_07334</name>
</gene>
<dbReference type="OrthoDB" id="1104287at2759"/>
<dbReference type="AlphaFoldDB" id="A0A1R3KK41"/>
<dbReference type="PANTHER" id="PTHR35358:SF10">
    <property type="entry name" value="PLANT PHOSPHOLIPASE-LIKE PROTEIN"/>
    <property type="match status" value="1"/>
</dbReference>
<organism evidence="2 3">
    <name type="scientific">Corchorus olitorius</name>
    <dbReference type="NCBI Taxonomy" id="93759"/>
    <lineage>
        <taxon>Eukaryota</taxon>
        <taxon>Viridiplantae</taxon>
        <taxon>Streptophyta</taxon>
        <taxon>Embryophyta</taxon>
        <taxon>Tracheophyta</taxon>
        <taxon>Spermatophyta</taxon>
        <taxon>Magnoliopsida</taxon>
        <taxon>eudicotyledons</taxon>
        <taxon>Gunneridae</taxon>
        <taxon>Pentapetalae</taxon>
        <taxon>rosids</taxon>
        <taxon>malvids</taxon>
        <taxon>Malvales</taxon>
        <taxon>Malvaceae</taxon>
        <taxon>Grewioideae</taxon>
        <taxon>Apeibeae</taxon>
        <taxon>Corchorus</taxon>
    </lineage>
</organism>
<evidence type="ECO:0000313" key="3">
    <source>
        <dbReference type="Proteomes" id="UP000187203"/>
    </source>
</evidence>
<dbReference type="STRING" id="93759.A0A1R3KK41"/>
<name>A0A1R3KK41_9ROSI</name>
<dbReference type="InterPro" id="IPR007942">
    <property type="entry name" value="PLipase-like"/>
</dbReference>
<accession>A0A1R3KK41</accession>
<keyword evidence="3" id="KW-1185">Reference proteome</keyword>
<feature type="region of interest" description="Disordered" evidence="1">
    <location>
        <begin position="27"/>
        <end position="47"/>
    </location>
</feature>
<protein>
    <submittedName>
        <fullName evidence="2">Phospholipase-like protein</fullName>
    </submittedName>
</protein>
<dbReference type="EMBL" id="AWUE01013225">
    <property type="protein sequence ID" value="OMP07452.1"/>
    <property type="molecule type" value="Genomic_DNA"/>
</dbReference>